<proteinExistence type="predicted"/>
<sequence length="65" mass="7654">MKVKLIFNFKAMKKKYPVKTPAEAGYEKHLRKQIRLAKTQFYIHNMMITNKSLLAGNNINNLILF</sequence>
<dbReference type="AlphaFoldDB" id="A0A2S1SDY8"/>
<accession>A0A2S1SDY8</accession>
<dbReference type="EMBL" id="CP029187">
    <property type="protein sequence ID" value="AWI24593.1"/>
    <property type="molecule type" value="Genomic_DNA"/>
</dbReference>
<dbReference type="Proteomes" id="UP000244937">
    <property type="component" value="Chromosome"/>
</dbReference>
<keyword evidence="2" id="KW-1185">Reference proteome</keyword>
<protein>
    <submittedName>
        <fullName evidence="1">Uncharacterized protein</fullName>
    </submittedName>
</protein>
<gene>
    <name evidence="1" type="ORF">HYN49_01075</name>
</gene>
<evidence type="ECO:0000313" key="2">
    <source>
        <dbReference type="Proteomes" id="UP000244937"/>
    </source>
</evidence>
<evidence type="ECO:0000313" key="1">
    <source>
        <dbReference type="EMBL" id="AWI24593.1"/>
    </source>
</evidence>
<organism evidence="1 2">
    <name type="scientific">Flavobacterium pallidum</name>
    <dbReference type="NCBI Taxonomy" id="2172098"/>
    <lineage>
        <taxon>Bacteria</taxon>
        <taxon>Pseudomonadati</taxon>
        <taxon>Bacteroidota</taxon>
        <taxon>Flavobacteriia</taxon>
        <taxon>Flavobacteriales</taxon>
        <taxon>Flavobacteriaceae</taxon>
        <taxon>Flavobacterium</taxon>
    </lineage>
</organism>
<name>A0A2S1SDY8_9FLAO</name>
<reference evidence="1 2" key="1">
    <citation type="submission" date="2018-05" db="EMBL/GenBank/DDBJ databases">
        <title>Genome sequencing of Flavobacterium sp. HYN0049.</title>
        <authorList>
            <person name="Yi H."/>
            <person name="Baek C."/>
        </authorList>
    </citation>
    <scope>NUCLEOTIDE SEQUENCE [LARGE SCALE GENOMIC DNA]</scope>
    <source>
        <strain evidence="1 2">HYN0049</strain>
    </source>
</reference>
<dbReference type="KEGG" id="fpal:HYN49_01075"/>